<evidence type="ECO:0000313" key="7">
    <source>
        <dbReference type="EMBL" id="RAJ95542.1"/>
    </source>
</evidence>
<evidence type="ECO:0000256" key="1">
    <source>
        <dbReference type="ARBA" id="ARBA00001933"/>
    </source>
</evidence>
<organism evidence="7 8">
    <name type="scientific">Larkinella arboricola</name>
    <dbReference type="NCBI Taxonomy" id="643671"/>
    <lineage>
        <taxon>Bacteria</taxon>
        <taxon>Pseudomonadati</taxon>
        <taxon>Bacteroidota</taxon>
        <taxon>Cytophagia</taxon>
        <taxon>Cytophagales</taxon>
        <taxon>Spirosomataceae</taxon>
        <taxon>Larkinella</taxon>
    </lineage>
</organism>
<dbReference type="InterPro" id="IPR015424">
    <property type="entry name" value="PyrdxlP-dep_Trfase"/>
</dbReference>
<dbReference type="GO" id="GO:0005737">
    <property type="term" value="C:cytoplasm"/>
    <property type="evidence" value="ECO:0007669"/>
    <property type="project" value="TreeGrafter"/>
</dbReference>
<dbReference type="InterPro" id="IPR000277">
    <property type="entry name" value="Cys/Met-Metab_PyrdxlP-dep_enz"/>
</dbReference>
<dbReference type="PIRSF" id="PIRSF001434">
    <property type="entry name" value="CGS"/>
    <property type="match status" value="1"/>
</dbReference>
<dbReference type="PANTHER" id="PTHR43797">
    <property type="entry name" value="HOMOCYSTEINE/CYSTEINE SYNTHASE"/>
    <property type="match status" value="1"/>
</dbReference>
<dbReference type="Gene3D" id="3.40.640.10">
    <property type="entry name" value="Type I PLP-dependent aspartate aminotransferase-like (Major domain)"/>
    <property type="match status" value="1"/>
</dbReference>
<dbReference type="Pfam" id="PF01053">
    <property type="entry name" value="Cys_Met_Meta_PP"/>
    <property type="match status" value="1"/>
</dbReference>
<dbReference type="FunFam" id="3.40.640.10:FF:000035">
    <property type="entry name" value="O-succinylhomoserine sulfhydrylase"/>
    <property type="match status" value="1"/>
</dbReference>
<dbReference type="RefSeq" id="WP_111629349.1">
    <property type="nucleotide sequence ID" value="NZ_QLMC01000004.1"/>
</dbReference>
<dbReference type="NCBIfam" id="TIGR01326">
    <property type="entry name" value="OAH_OAS_sulfhy"/>
    <property type="match status" value="1"/>
</dbReference>
<dbReference type="EMBL" id="QLMC01000004">
    <property type="protein sequence ID" value="RAJ95542.1"/>
    <property type="molecule type" value="Genomic_DNA"/>
</dbReference>
<dbReference type="OrthoDB" id="9803729at2"/>
<dbReference type="GO" id="GO:0006535">
    <property type="term" value="P:cysteine biosynthetic process from serine"/>
    <property type="evidence" value="ECO:0007669"/>
    <property type="project" value="TreeGrafter"/>
</dbReference>
<dbReference type="PANTHER" id="PTHR43797:SF2">
    <property type="entry name" value="HOMOCYSTEINE_CYSTEINE SYNTHASE"/>
    <property type="match status" value="1"/>
</dbReference>
<keyword evidence="4 5" id="KW-0663">Pyridoxal phosphate</keyword>
<protein>
    <submittedName>
        <fullName evidence="7">O-acetylhomoserine (Thiol)-lyase</fullName>
    </submittedName>
</protein>
<feature type="modified residue" description="N6-(pyridoxal phosphate)lysine" evidence="5">
    <location>
        <position position="209"/>
    </location>
</feature>
<dbReference type="CDD" id="cd00614">
    <property type="entry name" value="CGS_like"/>
    <property type="match status" value="1"/>
</dbReference>
<dbReference type="GO" id="GO:0071269">
    <property type="term" value="P:L-homocysteine biosynthetic process"/>
    <property type="evidence" value="ECO:0007669"/>
    <property type="project" value="TreeGrafter"/>
</dbReference>
<evidence type="ECO:0000256" key="5">
    <source>
        <dbReference type="PIRSR" id="PIRSR001434-2"/>
    </source>
</evidence>
<evidence type="ECO:0000256" key="3">
    <source>
        <dbReference type="ARBA" id="ARBA00022679"/>
    </source>
</evidence>
<dbReference type="GO" id="GO:0004124">
    <property type="term" value="F:cysteine synthase activity"/>
    <property type="evidence" value="ECO:0007669"/>
    <property type="project" value="TreeGrafter"/>
</dbReference>
<dbReference type="Proteomes" id="UP000248790">
    <property type="component" value="Unassembled WGS sequence"/>
</dbReference>
<gene>
    <name evidence="7" type="ORF">LX87_03289</name>
</gene>
<dbReference type="InterPro" id="IPR015422">
    <property type="entry name" value="PyrdxlP-dep_Trfase_small"/>
</dbReference>
<dbReference type="GO" id="GO:0030170">
    <property type="term" value="F:pyridoxal phosphate binding"/>
    <property type="evidence" value="ECO:0007669"/>
    <property type="project" value="InterPro"/>
</dbReference>
<evidence type="ECO:0000256" key="2">
    <source>
        <dbReference type="ARBA" id="ARBA00009077"/>
    </source>
</evidence>
<dbReference type="GO" id="GO:0016829">
    <property type="term" value="F:lyase activity"/>
    <property type="evidence" value="ECO:0007669"/>
    <property type="project" value="UniProtKB-KW"/>
</dbReference>
<comment type="caution">
    <text evidence="7">The sequence shown here is derived from an EMBL/GenBank/DDBJ whole genome shotgun (WGS) entry which is preliminary data.</text>
</comment>
<evidence type="ECO:0000313" key="8">
    <source>
        <dbReference type="Proteomes" id="UP000248790"/>
    </source>
</evidence>
<keyword evidence="3" id="KW-0808">Transferase</keyword>
<dbReference type="InterPro" id="IPR015421">
    <property type="entry name" value="PyrdxlP-dep_Trfase_major"/>
</dbReference>
<dbReference type="AlphaFoldDB" id="A0A327WS37"/>
<dbReference type="GO" id="GO:0019346">
    <property type="term" value="P:transsulfuration"/>
    <property type="evidence" value="ECO:0007669"/>
    <property type="project" value="InterPro"/>
</dbReference>
<keyword evidence="8" id="KW-1185">Reference proteome</keyword>
<comment type="cofactor">
    <cofactor evidence="1 6">
        <name>pyridoxal 5'-phosphate</name>
        <dbReference type="ChEBI" id="CHEBI:597326"/>
    </cofactor>
</comment>
<accession>A0A327WS37</accession>
<evidence type="ECO:0000256" key="4">
    <source>
        <dbReference type="ARBA" id="ARBA00022898"/>
    </source>
</evidence>
<evidence type="ECO:0000256" key="6">
    <source>
        <dbReference type="RuleBase" id="RU362118"/>
    </source>
</evidence>
<dbReference type="SUPFAM" id="SSF53383">
    <property type="entry name" value="PLP-dependent transferases"/>
    <property type="match status" value="1"/>
</dbReference>
<reference evidence="7 8" key="1">
    <citation type="submission" date="2018-06" db="EMBL/GenBank/DDBJ databases">
        <title>Genomic Encyclopedia of Archaeal and Bacterial Type Strains, Phase II (KMG-II): from individual species to whole genera.</title>
        <authorList>
            <person name="Goeker M."/>
        </authorList>
    </citation>
    <scope>NUCLEOTIDE SEQUENCE [LARGE SCALE GENOMIC DNA]</scope>
    <source>
        <strain evidence="7 8">DSM 21851</strain>
    </source>
</reference>
<proteinExistence type="inferred from homology"/>
<dbReference type="GO" id="GO:0003961">
    <property type="term" value="F:O-acetylhomoserine aminocarboxypropyltransferase activity"/>
    <property type="evidence" value="ECO:0007669"/>
    <property type="project" value="TreeGrafter"/>
</dbReference>
<keyword evidence="7" id="KW-0456">Lyase</keyword>
<comment type="similarity">
    <text evidence="2 6">Belongs to the trans-sulfuration enzymes family.</text>
</comment>
<dbReference type="InterPro" id="IPR006235">
    <property type="entry name" value="OAc-hSer/O-AcSer_sulfhydrylase"/>
</dbReference>
<dbReference type="Gene3D" id="3.90.1150.10">
    <property type="entry name" value="Aspartate Aminotransferase, domain 1"/>
    <property type="match status" value="1"/>
</dbReference>
<sequence length="434" mass="47447">MSTPLHFETLQLHAGQEPDPTTKSRAVPIYQTSSYVFDNAEHGAKLFALQQFGNIYTRIMNPTTDVFEKRIAALEGGIGALAVASGQAAQFVALNNILSVGDNFVTTSYLYGGTYNQFKVSFKRLGIEVRFADGDKVESFEKRIDEKTKAIYLETIGNPEFNIPDFEAFAALAQKYDLPLIVDNTFGAGGYLFRPIEHGAAVVVESATKWIGGHGTSIGGVIVDSGKYNWGNGKFPQFTEPSEGYHGLVFNDVFGIGGPFGNIQFIIRARVEGLRDWGPALSPFNSFLFLQGLETLSLRVDRTVQNALALAQWLEQHEQVEKVFYPGLESSPYHALAQKYLKRGFGGVLTFKLKAGKEAADKFIDSLKMISHLANVGDSKTLIIHPAATTHQQLTEEEQSSAGVQPGQLRLSVGTEHIDDIKADLEQAFAALGA</sequence>
<name>A0A327WS37_LARAB</name>